<dbReference type="PANTHER" id="PTHR33768">
    <property type="entry name" value="MIP11318P"/>
    <property type="match status" value="1"/>
</dbReference>
<proteinExistence type="inferred from homology"/>
<comment type="caution">
    <text evidence="2">The sequence shown here is derived from an EMBL/GenBank/DDBJ whole genome shotgun (WGS) entry which is preliminary data.</text>
</comment>
<dbReference type="InterPro" id="IPR029488">
    <property type="entry name" value="Hmw/CFAP97"/>
</dbReference>
<dbReference type="PANTHER" id="PTHR33768:SF5">
    <property type="entry name" value="SPERM AXONEMAL MAINTENANCE PROTEIN CFAP97D1"/>
    <property type="match status" value="1"/>
</dbReference>
<dbReference type="InterPro" id="IPR038792">
    <property type="entry name" value="CFAP97D1/2"/>
</dbReference>
<keyword evidence="3" id="KW-1185">Reference proteome</keyword>
<reference evidence="2 3" key="1">
    <citation type="submission" date="2024-09" db="EMBL/GenBank/DDBJ databases">
        <title>A chromosome-level genome assembly of Gray's grenadier anchovy, Coilia grayii.</title>
        <authorList>
            <person name="Fu Z."/>
        </authorList>
    </citation>
    <scope>NUCLEOTIDE SEQUENCE [LARGE SCALE GENOMIC DNA]</scope>
    <source>
        <strain evidence="2">G4</strain>
        <tissue evidence="2">Muscle</tissue>
    </source>
</reference>
<dbReference type="EMBL" id="JBHFQA010000023">
    <property type="protein sequence ID" value="KAL2078622.1"/>
    <property type="molecule type" value="Genomic_DNA"/>
</dbReference>
<name>A0ABD1IUG5_9TELE</name>
<evidence type="ECO:0000313" key="2">
    <source>
        <dbReference type="EMBL" id="KAL2078622.1"/>
    </source>
</evidence>
<comment type="similarity">
    <text evidence="1">Belongs to the CFAP97 family.</text>
</comment>
<sequence>MNKADYLAFPAIVGTPGQYNSMRKMWDGHHYKYHMDRMGNVKPMVDNKAPRTFIHCHLKMKKIQTEQEHLMEMERNNRVLVSRIARTMARRGVDNWNDDYEIFSKNKASAGADERNRGLVKISLENQAILEKLTCTKPVYNHKQWLQDFKVTREYTNRLRKYPQTSCKKLAPLNLI</sequence>
<evidence type="ECO:0000313" key="3">
    <source>
        <dbReference type="Proteomes" id="UP001591681"/>
    </source>
</evidence>
<dbReference type="Pfam" id="PF13879">
    <property type="entry name" value="Hmw_CFAP97"/>
    <property type="match status" value="1"/>
</dbReference>
<dbReference type="AlphaFoldDB" id="A0ABD1IUG5"/>
<evidence type="ECO:0000256" key="1">
    <source>
        <dbReference type="ARBA" id="ARBA00008315"/>
    </source>
</evidence>
<dbReference type="Proteomes" id="UP001591681">
    <property type="component" value="Unassembled WGS sequence"/>
</dbReference>
<organism evidence="2 3">
    <name type="scientific">Coilia grayii</name>
    <name type="common">Gray's grenadier anchovy</name>
    <dbReference type="NCBI Taxonomy" id="363190"/>
    <lineage>
        <taxon>Eukaryota</taxon>
        <taxon>Metazoa</taxon>
        <taxon>Chordata</taxon>
        <taxon>Craniata</taxon>
        <taxon>Vertebrata</taxon>
        <taxon>Euteleostomi</taxon>
        <taxon>Actinopterygii</taxon>
        <taxon>Neopterygii</taxon>
        <taxon>Teleostei</taxon>
        <taxon>Clupei</taxon>
        <taxon>Clupeiformes</taxon>
        <taxon>Clupeoidei</taxon>
        <taxon>Engraulidae</taxon>
        <taxon>Coilinae</taxon>
        <taxon>Coilia</taxon>
    </lineage>
</organism>
<gene>
    <name evidence="2" type="ORF">ACEWY4_026307</name>
</gene>
<protein>
    <submittedName>
        <fullName evidence="2">Uncharacterized protein</fullName>
    </submittedName>
</protein>
<accession>A0ABD1IUG5</accession>